<sequence>MSVSSDFLSFIPPELLLLIGIVLGFGFLTYSGLIIVMAAVSVFADAERAARARSLVSELTRAQCSLLHGRKR</sequence>
<evidence type="ECO:0000256" key="1">
    <source>
        <dbReference type="SAM" id="Phobius"/>
    </source>
</evidence>
<feature type="transmembrane region" description="Helical" evidence="1">
    <location>
        <begin position="15"/>
        <end position="44"/>
    </location>
</feature>
<keyword evidence="1" id="KW-0812">Transmembrane</keyword>
<organism evidence="2 3">
    <name type="scientific">Rhodococcus baikonurensis</name>
    <dbReference type="NCBI Taxonomy" id="172041"/>
    <lineage>
        <taxon>Bacteria</taxon>
        <taxon>Bacillati</taxon>
        <taxon>Actinomycetota</taxon>
        <taxon>Actinomycetes</taxon>
        <taxon>Mycobacteriales</taxon>
        <taxon>Nocardiaceae</taxon>
        <taxon>Rhodococcus</taxon>
        <taxon>Rhodococcus erythropolis group</taxon>
    </lineage>
</organism>
<evidence type="ECO:0000313" key="3">
    <source>
        <dbReference type="Proteomes" id="UP001589587"/>
    </source>
</evidence>
<accession>A0ABV5XRV4</accession>
<name>A0ABV5XRV4_9NOCA</name>
<dbReference type="Proteomes" id="UP001589587">
    <property type="component" value="Unassembled WGS sequence"/>
</dbReference>
<keyword evidence="1" id="KW-1133">Transmembrane helix</keyword>
<reference evidence="2 3" key="1">
    <citation type="submission" date="2024-09" db="EMBL/GenBank/DDBJ databases">
        <authorList>
            <person name="Sun Q."/>
            <person name="Mori K."/>
        </authorList>
    </citation>
    <scope>NUCLEOTIDE SEQUENCE [LARGE SCALE GENOMIC DNA]</scope>
    <source>
        <strain evidence="2 3">JCM 11411</strain>
    </source>
</reference>
<comment type="caution">
    <text evidence="2">The sequence shown here is derived from an EMBL/GenBank/DDBJ whole genome shotgun (WGS) entry which is preliminary data.</text>
</comment>
<keyword evidence="1" id="KW-0472">Membrane</keyword>
<proteinExistence type="predicted"/>
<dbReference type="EMBL" id="JBHMAS010000106">
    <property type="protein sequence ID" value="MFB9785218.1"/>
    <property type="molecule type" value="Genomic_DNA"/>
</dbReference>
<keyword evidence="3" id="KW-1185">Reference proteome</keyword>
<gene>
    <name evidence="2" type="ORF">ACFFQ6_36575</name>
</gene>
<protein>
    <submittedName>
        <fullName evidence="2">Uncharacterized protein</fullName>
    </submittedName>
</protein>
<evidence type="ECO:0000313" key="2">
    <source>
        <dbReference type="EMBL" id="MFB9785218.1"/>
    </source>
</evidence>
<dbReference type="RefSeq" id="WP_378377334.1">
    <property type="nucleotide sequence ID" value="NZ_JBHMAS010000106.1"/>
</dbReference>